<dbReference type="InterPro" id="IPR029479">
    <property type="entry name" value="Nitroreductase"/>
</dbReference>
<feature type="domain" description="Nitroreductase" evidence="3">
    <location>
        <begin position="19"/>
        <end position="63"/>
    </location>
</feature>
<dbReference type="Pfam" id="PF00881">
    <property type="entry name" value="Nitroreductase"/>
    <property type="match status" value="2"/>
</dbReference>
<name>A0A1G8Z5N9_9PROT</name>
<dbReference type="Proteomes" id="UP000198629">
    <property type="component" value="Unassembled WGS sequence"/>
</dbReference>
<accession>A0A1G8Z5N9</accession>
<dbReference type="CDD" id="cd02138">
    <property type="entry name" value="TdsD-like"/>
    <property type="match status" value="1"/>
</dbReference>
<reference evidence="5" key="1">
    <citation type="submission" date="2016-10" db="EMBL/GenBank/DDBJ databases">
        <authorList>
            <person name="Varghese N."/>
            <person name="Submissions S."/>
        </authorList>
    </citation>
    <scope>NUCLEOTIDE SEQUENCE [LARGE SCALE GENOMIC DNA]</scope>
    <source>
        <strain evidence="5">CBMB127</strain>
    </source>
</reference>
<evidence type="ECO:0000256" key="1">
    <source>
        <dbReference type="ARBA" id="ARBA00007118"/>
    </source>
</evidence>
<dbReference type="Gene3D" id="3.40.109.10">
    <property type="entry name" value="NADH Oxidase"/>
    <property type="match status" value="1"/>
</dbReference>
<feature type="domain" description="Nitroreductase" evidence="3">
    <location>
        <begin position="75"/>
        <end position="164"/>
    </location>
</feature>
<evidence type="ECO:0000256" key="2">
    <source>
        <dbReference type="ARBA" id="ARBA00023002"/>
    </source>
</evidence>
<protein>
    <submittedName>
        <fullName evidence="4">Nitroreductase</fullName>
    </submittedName>
</protein>
<evidence type="ECO:0000259" key="3">
    <source>
        <dbReference type="Pfam" id="PF00881"/>
    </source>
</evidence>
<dbReference type="PANTHER" id="PTHR43673">
    <property type="entry name" value="NAD(P)H NITROREDUCTASE YDGI-RELATED"/>
    <property type="match status" value="1"/>
</dbReference>
<dbReference type="RefSeq" id="WP_091468166.1">
    <property type="nucleotide sequence ID" value="NZ_FNFX01000001.1"/>
</dbReference>
<dbReference type="EMBL" id="FNFX01000001">
    <property type="protein sequence ID" value="SDK10337.1"/>
    <property type="molecule type" value="Genomic_DNA"/>
</dbReference>
<dbReference type="AlphaFoldDB" id="A0A1G8Z5N9"/>
<keyword evidence="2" id="KW-0560">Oxidoreductase</keyword>
<gene>
    <name evidence="4" type="ORF">SAMN05192566_0105</name>
</gene>
<keyword evidence="5" id="KW-1185">Reference proteome</keyword>
<dbReference type="PANTHER" id="PTHR43673:SF10">
    <property type="entry name" value="NADH DEHYDROGENASE_NAD(P)H NITROREDUCTASE XCC3605-RELATED"/>
    <property type="match status" value="1"/>
</dbReference>
<dbReference type="STRING" id="492660.SAMN05192566_0105"/>
<comment type="similarity">
    <text evidence="1">Belongs to the nitroreductase family.</text>
</comment>
<sequence>MTQAANRNAQHSIEPIFIDRWSPRAYTGEVIDDATLFSLFEAARWAPSANNSQPWRFIYAKNGSAHWGNLFALLNENNQRWVNRAAVLIALVSKKTHVRPGETAASPLKNHSLDAGAAWASLAFQAYRLGWRTRAIGGFNRDAAPEVLGVPEGYQVEILIAVGKQADKSVLPEDFHEREQPTPRKPVEKFIAEGTFSFSE</sequence>
<dbReference type="InterPro" id="IPR000415">
    <property type="entry name" value="Nitroreductase-like"/>
</dbReference>
<dbReference type="SUPFAM" id="SSF55469">
    <property type="entry name" value="FMN-dependent nitroreductase-like"/>
    <property type="match status" value="1"/>
</dbReference>
<organism evidence="4 5">
    <name type="scientific">Methylophilus rhizosphaerae</name>
    <dbReference type="NCBI Taxonomy" id="492660"/>
    <lineage>
        <taxon>Bacteria</taxon>
        <taxon>Pseudomonadati</taxon>
        <taxon>Pseudomonadota</taxon>
        <taxon>Betaproteobacteria</taxon>
        <taxon>Nitrosomonadales</taxon>
        <taxon>Methylophilaceae</taxon>
        <taxon>Methylophilus</taxon>
    </lineage>
</organism>
<dbReference type="OrthoDB" id="9802510at2"/>
<evidence type="ECO:0000313" key="5">
    <source>
        <dbReference type="Proteomes" id="UP000198629"/>
    </source>
</evidence>
<evidence type="ECO:0000313" key="4">
    <source>
        <dbReference type="EMBL" id="SDK10337.1"/>
    </source>
</evidence>
<dbReference type="GO" id="GO:0016491">
    <property type="term" value="F:oxidoreductase activity"/>
    <property type="evidence" value="ECO:0007669"/>
    <property type="project" value="UniProtKB-KW"/>
</dbReference>
<proteinExistence type="inferred from homology"/>